<reference evidence="2" key="1">
    <citation type="submission" date="2022-11" db="UniProtKB">
        <authorList>
            <consortium name="WormBaseParasite"/>
        </authorList>
    </citation>
    <scope>IDENTIFICATION</scope>
</reference>
<evidence type="ECO:0000313" key="2">
    <source>
        <dbReference type="WBParaSite" id="ES5_v2.g14530.t1"/>
    </source>
</evidence>
<evidence type="ECO:0000313" key="1">
    <source>
        <dbReference type="Proteomes" id="UP000887579"/>
    </source>
</evidence>
<organism evidence="1 2">
    <name type="scientific">Panagrolaimus sp. ES5</name>
    <dbReference type="NCBI Taxonomy" id="591445"/>
    <lineage>
        <taxon>Eukaryota</taxon>
        <taxon>Metazoa</taxon>
        <taxon>Ecdysozoa</taxon>
        <taxon>Nematoda</taxon>
        <taxon>Chromadorea</taxon>
        <taxon>Rhabditida</taxon>
        <taxon>Tylenchina</taxon>
        <taxon>Panagrolaimomorpha</taxon>
        <taxon>Panagrolaimoidea</taxon>
        <taxon>Panagrolaimidae</taxon>
        <taxon>Panagrolaimus</taxon>
    </lineage>
</organism>
<dbReference type="Proteomes" id="UP000887579">
    <property type="component" value="Unplaced"/>
</dbReference>
<name>A0AC34FB74_9BILA</name>
<sequence length="236" mass="27532">MQVKIFWLLIVLQLFIQDLLILAAPIPQYSQNGYMRDLSNQLDQRYNGGMNRNPYYEGYIRPITHSLWHGGAGIAQTIDNGRKYMGSYLTGKNPNYHNPSNEFNRARIQYGRIGEGRPGFQRNFDNNQRYMNNPYNNNNNNNNGNNPAYRNFQHGQYNGNNPFNNNNNGNIPYNNQNNPNYRNPQQSPYNNGMNSNYRNPQNGYNPAGNQYGYNPNQNQYGRVNDRYPGYQRNSPY</sequence>
<protein>
    <submittedName>
        <fullName evidence="2">Uncharacterized protein</fullName>
    </submittedName>
</protein>
<accession>A0AC34FB74</accession>
<dbReference type="WBParaSite" id="ES5_v2.g14530.t1">
    <property type="protein sequence ID" value="ES5_v2.g14530.t1"/>
    <property type="gene ID" value="ES5_v2.g14530"/>
</dbReference>
<proteinExistence type="predicted"/>